<dbReference type="PANTHER" id="PTHR19316:SF32">
    <property type="entry name" value="ARM REPEAT SUPERFAMILY PROTEIN"/>
    <property type="match status" value="1"/>
</dbReference>
<dbReference type="InterPro" id="IPR016024">
    <property type="entry name" value="ARM-type_fold"/>
</dbReference>
<reference evidence="3 4" key="2">
    <citation type="journal article" date="2018" name="Plant J.">
        <title>The Physcomitrella patens chromosome-scale assembly reveals moss genome structure and evolution.</title>
        <authorList>
            <person name="Lang D."/>
            <person name="Ullrich K.K."/>
            <person name="Murat F."/>
            <person name="Fuchs J."/>
            <person name="Jenkins J."/>
            <person name="Haas F.B."/>
            <person name="Piednoel M."/>
            <person name="Gundlach H."/>
            <person name="Van Bel M."/>
            <person name="Meyberg R."/>
            <person name="Vives C."/>
            <person name="Morata J."/>
            <person name="Symeonidi A."/>
            <person name="Hiss M."/>
            <person name="Muchero W."/>
            <person name="Kamisugi Y."/>
            <person name="Saleh O."/>
            <person name="Blanc G."/>
            <person name="Decker E.L."/>
            <person name="van Gessel N."/>
            <person name="Grimwood J."/>
            <person name="Hayes R.D."/>
            <person name="Graham S.W."/>
            <person name="Gunter L.E."/>
            <person name="McDaniel S.F."/>
            <person name="Hoernstein S.N.W."/>
            <person name="Larsson A."/>
            <person name="Li F.W."/>
            <person name="Perroud P.F."/>
            <person name="Phillips J."/>
            <person name="Ranjan P."/>
            <person name="Rokshar D.S."/>
            <person name="Rothfels C.J."/>
            <person name="Schneider L."/>
            <person name="Shu S."/>
            <person name="Stevenson D.W."/>
            <person name="Thummler F."/>
            <person name="Tillich M."/>
            <person name="Villarreal Aguilar J.C."/>
            <person name="Widiez T."/>
            <person name="Wong G.K."/>
            <person name="Wymore A."/>
            <person name="Zhang Y."/>
            <person name="Zimmer A.D."/>
            <person name="Quatrano R.S."/>
            <person name="Mayer K.F.X."/>
            <person name="Goodstein D."/>
            <person name="Casacuberta J.M."/>
            <person name="Vandepoele K."/>
            <person name="Reski R."/>
            <person name="Cuming A.C."/>
            <person name="Tuskan G.A."/>
            <person name="Maumus F."/>
            <person name="Salse J."/>
            <person name="Schmutz J."/>
            <person name="Rensing S.A."/>
        </authorList>
    </citation>
    <scope>NUCLEOTIDE SEQUENCE [LARGE SCALE GENOMIC DNA]</scope>
    <source>
        <strain evidence="3 4">cv. Gransden 2004</strain>
    </source>
</reference>
<dbReference type="InterPro" id="IPR050693">
    <property type="entry name" value="Hsp70_NEF-Inhibitors"/>
</dbReference>
<feature type="signal peptide" evidence="1">
    <location>
        <begin position="1"/>
        <end position="32"/>
    </location>
</feature>
<keyword evidence="4" id="KW-1185">Reference proteome</keyword>
<dbReference type="SUPFAM" id="SSF48371">
    <property type="entry name" value="ARM repeat"/>
    <property type="match status" value="1"/>
</dbReference>
<dbReference type="EMBL" id="ABEU02000020">
    <property type="status" value="NOT_ANNOTATED_CDS"/>
    <property type="molecule type" value="Genomic_DNA"/>
</dbReference>
<evidence type="ECO:0000256" key="1">
    <source>
        <dbReference type="SAM" id="SignalP"/>
    </source>
</evidence>
<dbReference type="EnsemblPlants" id="Pp3c20_2600V3.3">
    <property type="protein sequence ID" value="Pp3c20_2600V3.3"/>
    <property type="gene ID" value="Pp3c20_2600"/>
</dbReference>
<dbReference type="KEGG" id="ppp:112273437"/>
<sequence length="424" mass="47432">MERLERNARGDMSWSRWKLGVVCLLSLIVAMAELSVGAELESVNLTSEGITWATTMDMDELEQPDEKVTLVEQPDAGEGFNSMESMLQWAIGHSDPEKLKVAAKDARKLSSEELERRRDDIKEMMDRLRVPSDAELMKIAIADLLNSTLSIEDRQRALQELLILVEPIDNARDVSDLDKLGGLILVIAELDQAAEELRTTAAWILGKACQNNLVVQKQVLEYRGLPRLMEMVESSSPEESVKALYAVSAMIRNFPLGQQEFYMNGGAGLLERLLGGSAVDIRLRRKSLFLVADLAEQSHSLRDEQLDATMEESPPVPDSVNLFSERLLNSVVNLMEATDMDTQEKALMAIRSLSNVSNRIRKTLVNVCGVENTLKKLKSQLHELHQDVDQADFARDLEALRQEVADTISNSKEPSETEGLRDEL</sequence>
<keyword evidence="1" id="KW-0732">Signal</keyword>
<dbReference type="GeneID" id="112273437"/>
<dbReference type="RefSeq" id="XP_024357992.1">
    <property type="nucleotide sequence ID" value="XM_024502224.2"/>
</dbReference>
<dbReference type="InterPro" id="IPR011989">
    <property type="entry name" value="ARM-like"/>
</dbReference>
<dbReference type="OrthoDB" id="10250458at2759"/>
<protein>
    <recommendedName>
        <fullName evidence="2">Nucleotide exchange factor Fes1 domain-containing protein</fullName>
    </recommendedName>
</protein>
<dbReference type="FunCoup" id="A0A7I4C1F6">
    <property type="interactions" value="2726"/>
</dbReference>
<dbReference type="Pfam" id="PF08609">
    <property type="entry name" value="Fes1"/>
    <property type="match status" value="1"/>
</dbReference>
<dbReference type="PANTHER" id="PTHR19316">
    <property type="entry name" value="PROTEIN FOLDING REGULATOR"/>
    <property type="match status" value="1"/>
</dbReference>
<feature type="chain" id="PRO_5029442864" description="Nucleotide exchange factor Fes1 domain-containing protein" evidence="1">
    <location>
        <begin position="33"/>
        <end position="424"/>
    </location>
</feature>
<feature type="domain" description="Nucleotide exchange factor Fes1" evidence="2">
    <location>
        <begin position="83"/>
        <end position="173"/>
    </location>
</feature>
<organism evidence="3 4">
    <name type="scientific">Physcomitrium patens</name>
    <name type="common">Spreading-leaved earth moss</name>
    <name type="synonym">Physcomitrella patens</name>
    <dbReference type="NCBI Taxonomy" id="3218"/>
    <lineage>
        <taxon>Eukaryota</taxon>
        <taxon>Viridiplantae</taxon>
        <taxon>Streptophyta</taxon>
        <taxon>Embryophyta</taxon>
        <taxon>Bryophyta</taxon>
        <taxon>Bryophytina</taxon>
        <taxon>Bryopsida</taxon>
        <taxon>Funariidae</taxon>
        <taxon>Funariales</taxon>
        <taxon>Funariaceae</taxon>
        <taxon>Physcomitrium</taxon>
    </lineage>
</organism>
<dbReference type="GO" id="GO:0005783">
    <property type="term" value="C:endoplasmic reticulum"/>
    <property type="evidence" value="ECO:0000318"/>
    <property type="project" value="GO_Central"/>
</dbReference>
<dbReference type="Proteomes" id="UP000006727">
    <property type="component" value="Chromosome 20"/>
</dbReference>
<dbReference type="InParanoid" id="A0A7I4C1F6"/>
<proteinExistence type="predicted"/>
<reference evidence="3 4" key="1">
    <citation type="journal article" date="2008" name="Science">
        <title>The Physcomitrella genome reveals evolutionary insights into the conquest of land by plants.</title>
        <authorList>
            <person name="Rensing S."/>
            <person name="Lang D."/>
            <person name="Zimmer A."/>
            <person name="Terry A."/>
            <person name="Salamov A."/>
            <person name="Shapiro H."/>
            <person name="Nishiyama T."/>
            <person name="Perroud P.-F."/>
            <person name="Lindquist E."/>
            <person name="Kamisugi Y."/>
            <person name="Tanahashi T."/>
            <person name="Sakakibara K."/>
            <person name="Fujita T."/>
            <person name="Oishi K."/>
            <person name="Shin-I T."/>
            <person name="Kuroki Y."/>
            <person name="Toyoda A."/>
            <person name="Suzuki Y."/>
            <person name="Hashimoto A."/>
            <person name="Yamaguchi K."/>
            <person name="Sugano A."/>
            <person name="Kohara Y."/>
            <person name="Fujiyama A."/>
            <person name="Anterola A."/>
            <person name="Aoki S."/>
            <person name="Ashton N."/>
            <person name="Barbazuk W.B."/>
            <person name="Barker E."/>
            <person name="Bennetzen J."/>
            <person name="Bezanilla M."/>
            <person name="Blankenship R."/>
            <person name="Cho S.H."/>
            <person name="Dutcher S."/>
            <person name="Estelle M."/>
            <person name="Fawcett J.A."/>
            <person name="Gundlach H."/>
            <person name="Hanada K."/>
            <person name="Heyl A."/>
            <person name="Hicks K.A."/>
            <person name="Hugh J."/>
            <person name="Lohr M."/>
            <person name="Mayer K."/>
            <person name="Melkozernov A."/>
            <person name="Murata T."/>
            <person name="Nelson D."/>
            <person name="Pils B."/>
            <person name="Prigge M."/>
            <person name="Reiss B."/>
            <person name="Renner T."/>
            <person name="Rombauts S."/>
            <person name="Rushton P."/>
            <person name="Sanderfoot A."/>
            <person name="Schween G."/>
            <person name="Shiu S.-H."/>
            <person name="Stueber K."/>
            <person name="Theodoulou F.L."/>
            <person name="Tu H."/>
            <person name="Van de Peer Y."/>
            <person name="Verrier P.J."/>
            <person name="Waters E."/>
            <person name="Wood A."/>
            <person name="Yang L."/>
            <person name="Cove D."/>
            <person name="Cuming A."/>
            <person name="Hasebe M."/>
            <person name="Lucas S."/>
            <person name="Mishler D.B."/>
            <person name="Reski R."/>
            <person name="Grigoriev I."/>
            <person name="Quatrano R.S."/>
            <person name="Boore J.L."/>
        </authorList>
    </citation>
    <scope>NUCLEOTIDE SEQUENCE [LARGE SCALE GENOMIC DNA]</scope>
    <source>
        <strain evidence="3 4">cv. Gransden 2004</strain>
    </source>
</reference>
<evidence type="ECO:0000313" key="3">
    <source>
        <dbReference type="EnsemblPlants" id="Pp3c20_2600V3.3"/>
    </source>
</evidence>
<dbReference type="Gene3D" id="1.25.10.10">
    <property type="entry name" value="Leucine-rich Repeat Variant"/>
    <property type="match status" value="1"/>
</dbReference>
<evidence type="ECO:0000313" key="4">
    <source>
        <dbReference type="Proteomes" id="UP000006727"/>
    </source>
</evidence>
<dbReference type="AlphaFoldDB" id="A0A7I4C1F6"/>
<name>A0A7I4C1F6_PHYPA</name>
<dbReference type="InterPro" id="IPR013918">
    <property type="entry name" value="Nucleotide_exch_fac_Fes1"/>
</dbReference>
<dbReference type="Gramene" id="Pp3c20_2600V3.3">
    <property type="protein sequence ID" value="Pp3c20_2600V3.3"/>
    <property type="gene ID" value="Pp3c20_2600"/>
</dbReference>
<evidence type="ECO:0000259" key="2">
    <source>
        <dbReference type="Pfam" id="PF08609"/>
    </source>
</evidence>
<dbReference type="GO" id="GO:0000774">
    <property type="term" value="F:adenyl-nucleotide exchange factor activity"/>
    <property type="evidence" value="ECO:0000318"/>
    <property type="project" value="GO_Central"/>
</dbReference>
<accession>A0A7I4C1F6</accession>
<gene>
    <name evidence="3" type="primary">LOC112273437</name>
</gene>
<reference evidence="3" key="3">
    <citation type="submission" date="2020-12" db="UniProtKB">
        <authorList>
            <consortium name="EnsemblPlants"/>
        </authorList>
    </citation>
    <scope>IDENTIFICATION</scope>
</reference>